<keyword evidence="3" id="KW-0223">Dioxygenase</keyword>
<sequence length="492" mass="56712">MKTRPKKSVSSRARRTSKRPRLESYSFVINPIYKDTHFVEGFRSDLKEKLPFPHWQLRNFLEVDSSAIEHVEQELIEYPAWHRKENDLYSLLQTPDLQTLDGSKYPGINSFRKFLCNEMREWLANTSGIDLLPEVDSTGSCYATTDCLLPHSDQVENRHFAFVYYFTEEPWEESFGGQTNIYNTNENCEPTEVFTSFTPQRNSLLLFEVSERSWHSVAEVIGEENSPRLSINGWFHTNRPIEPRIRPPLTRSLISPYGDSVLSSFFSDQVLNGNSEKSMREIFKKSSELQIRSAFQNVFYDDFLLAMDSGNFVGRGPVNKRWMNEYDIETASSDGCAIEFIKALRSNTMMNFIKSVTGSEYEEPHTTLRIFRLTHGCYTVLGDEDADQYTKNGPSIDFWFYFGRSNWNEDAGGEIVYIKKDVEEPILRCPPTVGAMAIVRRDEDVFPFLKYVNHFAGSNPIYVVALSVYGLVTHTVESAQVSESPKEDHERS</sequence>
<comment type="cofactor">
    <cofactor evidence="1">
        <name>L-ascorbate</name>
        <dbReference type="ChEBI" id="CHEBI:38290"/>
    </cofactor>
</comment>
<dbReference type="Gene3D" id="2.60.120.620">
    <property type="entry name" value="q2cbj1_9rhob like domain"/>
    <property type="match status" value="2"/>
</dbReference>
<reference evidence="6 7" key="1">
    <citation type="submission" date="2023-08" db="EMBL/GenBank/DDBJ databases">
        <title>A Necator americanus chromosomal reference genome.</title>
        <authorList>
            <person name="Ilik V."/>
            <person name="Petrzelkova K.J."/>
            <person name="Pardy F."/>
            <person name="Fuh T."/>
            <person name="Niatou-Singa F.S."/>
            <person name="Gouil Q."/>
            <person name="Baker L."/>
            <person name="Ritchie M.E."/>
            <person name="Jex A.R."/>
            <person name="Gazzola D."/>
            <person name="Li H."/>
            <person name="Toshio Fujiwara R."/>
            <person name="Zhan B."/>
            <person name="Aroian R.V."/>
            <person name="Pafco B."/>
            <person name="Schwarz E.M."/>
        </authorList>
    </citation>
    <scope>NUCLEOTIDE SEQUENCE [LARGE SCALE GENOMIC DNA]</scope>
    <source>
        <strain evidence="6 7">Aroian</strain>
        <tissue evidence="6">Whole animal</tissue>
    </source>
</reference>
<feature type="domain" description="Prolyl 4-hydroxylase alpha subunit" evidence="5">
    <location>
        <begin position="41"/>
        <end position="236"/>
    </location>
</feature>
<dbReference type="Pfam" id="PF13661">
    <property type="entry name" value="2OG-FeII_Oxy_4"/>
    <property type="match status" value="1"/>
</dbReference>
<keyword evidence="4" id="KW-0560">Oxidoreductase</keyword>
<dbReference type="SMART" id="SM00702">
    <property type="entry name" value="P4Hc"/>
    <property type="match status" value="1"/>
</dbReference>
<dbReference type="PANTHER" id="PTHR12117">
    <property type="entry name" value="HISTONE ACETYLTRANSFERASE COMPLEX"/>
    <property type="match status" value="1"/>
</dbReference>
<dbReference type="InterPro" id="IPR051842">
    <property type="entry name" value="uS12_prolyl_hydroxylase"/>
</dbReference>
<proteinExistence type="predicted"/>
<evidence type="ECO:0000256" key="3">
    <source>
        <dbReference type="ARBA" id="ARBA00022964"/>
    </source>
</evidence>
<dbReference type="InterPro" id="IPR039558">
    <property type="entry name" value="TPA1/OFD1_N"/>
</dbReference>
<accession>A0ABR1E8U0</accession>
<evidence type="ECO:0000259" key="5">
    <source>
        <dbReference type="SMART" id="SM00702"/>
    </source>
</evidence>
<keyword evidence="2" id="KW-0847">Vitamin C</keyword>
<dbReference type="Proteomes" id="UP001303046">
    <property type="component" value="Unassembled WGS sequence"/>
</dbReference>
<evidence type="ECO:0000256" key="4">
    <source>
        <dbReference type="ARBA" id="ARBA00023002"/>
    </source>
</evidence>
<gene>
    <name evidence="6" type="primary">Necator_chrV.g21156</name>
    <name evidence="6" type="ORF">RB195_016363</name>
</gene>
<evidence type="ECO:0000256" key="2">
    <source>
        <dbReference type="ARBA" id="ARBA00022896"/>
    </source>
</evidence>
<dbReference type="EMBL" id="JAVFWL010000005">
    <property type="protein sequence ID" value="KAK6759099.1"/>
    <property type="molecule type" value="Genomic_DNA"/>
</dbReference>
<dbReference type="PANTHER" id="PTHR12117:SF0">
    <property type="entry name" value="PROLYL 3-HYDROXYLASE OGFOD1"/>
    <property type="match status" value="1"/>
</dbReference>
<keyword evidence="7" id="KW-1185">Reference proteome</keyword>
<dbReference type="InterPro" id="IPR019601">
    <property type="entry name" value="Oxoglutarate/Fe-dep_Oase_C"/>
</dbReference>
<dbReference type="Pfam" id="PF10637">
    <property type="entry name" value="Ofd1_CTDD"/>
    <property type="match status" value="1"/>
</dbReference>
<dbReference type="InterPro" id="IPR006620">
    <property type="entry name" value="Pro_4_hyd_alph"/>
</dbReference>
<evidence type="ECO:0000313" key="6">
    <source>
        <dbReference type="EMBL" id="KAK6759099.1"/>
    </source>
</evidence>
<evidence type="ECO:0000256" key="1">
    <source>
        <dbReference type="ARBA" id="ARBA00001961"/>
    </source>
</evidence>
<evidence type="ECO:0000313" key="7">
    <source>
        <dbReference type="Proteomes" id="UP001303046"/>
    </source>
</evidence>
<name>A0ABR1E8U0_NECAM</name>
<comment type="caution">
    <text evidence="6">The sequence shown here is derived from an EMBL/GenBank/DDBJ whole genome shotgun (WGS) entry which is preliminary data.</text>
</comment>
<organism evidence="6 7">
    <name type="scientific">Necator americanus</name>
    <name type="common">Human hookworm</name>
    <dbReference type="NCBI Taxonomy" id="51031"/>
    <lineage>
        <taxon>Eukaryota</taxon>
        <taxon>Metazoa</taxon>
        <taxon>Ecdysozoa</taxon>
        <taxon>Nematoda</taxon>
        <taxon>Chromadorea</taxon>
        <taxon>Rhabditida</taxon>
        <taxon>Rhabditina</taxon>
        <taxon>Rhabditomorpha</taxon>
        <taxon>Strongyloidea</taxon>
        <taxon>Ancylostomatidae</taxon>
        <taxon>Bunostominae</taxon>
        <taxon>Necator</taxon>
    </lineage>
</organism>
<protein>
    <recommendedName>
        <fullName evidence="5">Prolyl 4-hydroxylase alpha subunit domain-containing protein</fullName>
    </recommendedName>
</protein>